<keyword evidence="3" id="KW-1185">Reference proteome</keyword>
<organism evidence="2 3">
    <name type="scientific">Oedothorax gibbosus</name>
    <dbReference type="NCBI Taxonomy" id="931172"/>
    <lineage>
        <taxon>Eukaryota</taxon>
        <taxon>Metazoa</taxon>
        <taxon>Ecdysozoa</taxon>
        <taxon>Arthropoda</taxon>
        <taxon>Chelicerata</taxon>
        <taxon>Arachnida</taxon>
        <taxon>Araneae</taxon>
        <taxon>Araneomorphae</taxon>
        <taxon>Entelegynae</taxon>
        <taxon>Araneoidea</taxon>
        <taxon>Linyphiidae</taxon>
        <taxon>Erigoninae</taxon>
        <taxon>Oedothorax</taxon>
    </lineage>
</organism>
<feature type="compositionally biased region" description="Pro residues" evidence="1">
    <location>
        <begin position="295"/>
        <end position="309"/>
    </location>
</feature>
<sequence>MAHSIVVFSISTTRATSKVTSRRPVKRAASISSLLWPSQPFDLLDGTCRAICRPSINQEDFYSGHKRMHCLKYLDILCPDGMIVCLVGPFRGRRDDSETSLDDANPNPDNEGNFTQTNSRPARIPPLIITNPQFKWTEIRKKLLNTLGEERFSGKTSGEHFKLQMTTENGHRIASKLLENLAIDYSTYAFNAQNPLKVIIKNLPADTDVAEIHEAIKDAGFPMQNVHQLKKTVDFQKIPLPIFLAELETPPPPPAFSTENFPQSSNAPPPPPTTTWTPVGGHGHLPATSYQAPPVGAPPPPASAPPPTSNPGTRPNPTTPENHTSFDFRTLFIKLHLLWQKFKTSKDFVAKMEIGFEAITKLFNLFNHE</sequence>
<feature type="compositionally biased region" description="Polar residues" evidence="1">
    <location>
        <begin position="257"/>
        <end position="266"/>
    </location>
</feature>
<comment type="caution">
    <text evidence="2">The sequence shown here is derived from an EMBL/GenBank/DDBJ whole genome shotgun (WGS) entry which is preliminary data.</text>
</comment>
<protein>
    <recommendedName>
        <fullName evidence="4">Pre-C2HC domain-containing protein</fullName>
    </recommendedName>
</protein>
<feature type="compositionally biased region" description="Polar residues" evidence="1">
    <location>
        <begin position="310"/>
        <end position="323"/>
    </location>
</feature>
<feature type="region of interest" description="Disordered" evidence="1">
    <location>
        <begin position="96"/>
        <end position="122"/>
    </location>
</feature>
<dbReference type="EMBL" id="JAFNEN010000822">
    <property type="protein sequence ID" value="KAG8177069.1"/>
    <property type="molecule type" value="Genomic_DNA"/>
</dbReference>
<evidence type="ECO:0000313" key="2">
    <source>
        <dbReference type="EMBL" id="KAG8177069.1"/>
    </source>
</evidence>
<accession>A0AAV6U0P4</accession>
<gene>
    <name evidence="2" type="ORF">JTE90_015721</name>
</gene>
<dbReference type="Proteomes" id="UP000827092">
    <property type="component" value="Unassembled WGS sequence"/>
</dbReference>
<name>A0AAV6U0P4_9ARAC</name>
<evidence type="ECO:0008006" key="4">
    <source>
        <dbReference type="Google" id="ProtNLM"/>
    </source>
</evidence>
<evidence type="ECO:0000256" key="1">
    <source>
        <dbReference type="SAM" id="MobiDB-lite"/>
    </source>
</evidence>
<reference evidence="2 3" key="1">
    <citation type="journal article" date="2022" name="Nat. Ecol. Evol.">
        <title>A masculinizing supergene underlies an exaggerated male reproductive morph in a spider.</title>
        <authorList>
            <person name="Hendrickx F."/>
            <person name="De Corte Z."/>
            <person name="Sonet G."/>
            <person name="Van Belleghem S.M."/>
            <person name="Kostlbacher S."/>
            <person name="Vangestel C."/>
        </authorList>
    </citation>
    <scope>NUCLEOTIDE SEQUENCE [LARGE SCALE GENOMIC DNA]</scope>
    <source>
        <strain evidence="2">W744_W776</strain>
    </source>
</reference>
<proteinExistence type="predicted"/>
<dbReference type="AlphaFoldDB" id="A0AAV6U0P4"/>
<feature type="compositionally biased region" description="Polar residues" evidence="1">
    <location>
        <begin position="107"/>
        <end position="120"/>
    </location>
</feature>
<evidence type="ECO:0000313" key="3">
    <source>
        <dbReference type="Proteomes" id="UP000827092"/>
    </source>
</evidence>
<feature type="region of interest" description="Disordered" evidence="1">
    <location>
        <begin position="249"/>
        <end position="323"/>
    </location>
</feature>